<dbReference type="AlphaFoldDB" id="A0A0G8ART0"/>
<sequence length="70" mass="8298">MELVKAMRLAARLQGQSAAIVQGDPSGTITRAFPWRENRWIEDWRVRYMIQYPMVTEWGTLDEEPPFTYH</sequence>
<organism evidence="1 2">
    <name type="scientific">Candidatus Synechococcus spongiarum 15L</name>
    <dbReference type="NCBI Taxonomy" id="1608419"/>
    <lineage>
        <taxon>Bacteria</taxon>
        <taxon>Bacillati</taxon>
        <taxon>Cyanobacteriota</taxon>
        <taxon>Cyanophyceae</taxon>
        <taxon>Synechococcales</taxon>
        <taxon>Synechococcaceae</taxon>
        <taxon>Synechococcus</taxon>
    </lineage>
</organism>
<accession>A0A0G8ART0</accession>
<proteinExistence type="predicted"/>
<gene>
    <name evidence="1" type="ORF">TQ37_10430</name>
</gene>
<dbReference type="EMBL" id="JYFQ01000224">
    <property type="protein sequence ID" value="KKZ09967.1"/>
    <property type="molecule type" value="Genomic_DNA"/>
</dbReference>
<evidence type="ECO:0000313" key="1">
    <source>
        <dbReference type="EMBL" id="KKZ09967.1"/>
    </source>
</evidence>
<reference evidence="1 2" key="1">
    <citation type="submission" date="2015-02" db="EMBL/GenBank/DDBJ databases">
        <authorList>
            <person name="Slaby B."/>
            <person name="Hentschel U."/>
        </authorList>
    </citation>
    <scope>NUCLEOTIDE SEQUENCE [LARGE SCALE GENOMIC DNA]</scope>
    <source>
        <strain evidence="1">15L</strain>
    </source>
</reference>
<reference evidence="1 2" key="2">
    <citation type="submission" date="2015-05" db="EMBL/GenBank/DDBJ databases">
        <title>Lifestyle Evolution in Cyanobacterial Symbionts of Sponges.</title>
        <authorList>
            <person name="Burgsdorf I."/>
            <person name="Slaby B.M."/>
            <person name="Handley K.M."/>
            <person name="Haber M."/>
            <person name="Blom J."/>
            <person name="Marshall C.W."/>
            <person name="Gilbert J.A."/>
            <person name="Hentschel U."/>
            <person name="Steindler L."/>
        </authorList>
    </citation>
    <scope>NUCLEOTIDE SEQUENCE [LARGE SCALE GENOMIC DNA]</scope>
    <source>
        <strain evidence="1">15L</strain>
    </source>
</reference>
<protein>
    <submittedName>
        <fullName evidence="1">Uncharacterized protein</fullName>
    </submittedName>
</protein>
<name>A0A0G8ART0_9SYNE</name>
<dbReference type="Proteomes" id="UP000035037">
    <property type="component" value="Unassembled WGS sequence"/>
</dbReference>
<evidence type="ECO:0000313" key="2">
    <source>
        <dbReference type="Proteomes" id="UP000035037"/>
    </source>
</evidence>
<comment type="caution">
    <text evidence="1">The sequence shown here is derived from an EMBL/GenBank/DDBJ whole genome shotgun (WGS) entry which is preliminary data.</text>
</comment>